<dbReference type="PANTHER" id="PTHR12110:SF41">
    <property type="entry name" value="INOSOSE DEHYDRATASE"/>
    <property type="match status" value="1"/>
</dbReference>
<dbReference type="EMBL" id="GG657754">
    <property type="protein sequence ID" value="EFL22386.1"/>
    <property type="molecule type" value="Genomic_DNA"/>
</dbReference>
<dbReference type="InterPro" id="IPR013022">
    <property type="entry name" value="Xyl_isomerase-like_TIM-brl"/>
</dbReference>
<accession>D9WVK9</accession>
<dbReference type="Proteomes" id="UP000003963">
    <property type="component" value="Unassembled WGS sequence"/>
</dbReference>
<evidence type="ECO:0000313" key="4">
    <source>
        <dbReference type="Proteomes" id="UP000003963"/>
    </source>
</evidence>
<dbReference type="STRING" id="457427.SSOG_02098"/>
<reference evidence="3 4" key="1">
    <citation type="submission" date="2009-02" db="EMBL/GenBank/DDBJ databases">
        <title>Annotation of Streptomyces hygroscopicus strain ATCC 53653.</title>
        <authorList>
            <consortium name="The Broad Institute Genome Sequencing Platform"/>
            <consortium name="Broad Institute Microbial Sequencing Center"/>
            <person name="Fischbach M."/>
            <person name="Godfrey P."/>
            <person name="Ward D."/>
            <person name="Young S."/>
            <person name="Zeng Q."/>
            <person name="Koehrsen M."/>
            <person name="Alvarado L."/>
            <person name="Berlin A.M."/>
            <person name="Bochicchio J."/>
            <person name="Borenstein D."/>
            <person name="Chapman S.B."/>
            <person name="Chen Z."/>
            <person name="Engels R."/>
            <person name="Freedman E."/>
            <person name="Gellesch M."/>
            <person name="Goldberg J."/>
            <person name="Griggs A."/>
            <person name="Gujja S."/>
            <person name="Heilman E.R."/>
            <person name="Heiman D.I."/>
            <person name="Hepburn T.A."/>
            <person name="Howarth C."/>
            <person name="Jen D."/>
            <person name="Larson L."/>
            <person name="Lewis B."/>
            <person name="Mehta T."/>
            <person name="Park D."/>
            <person name="Pearson M."/>
            <person name="Richards J."/>
            <person name="Roberts A."/>
            <person name="Saif S."/>
            <person name="Shea T.D."/>
            <person name="Shenoy N."/>
            <person name="Sisk P."/>
            <person name="Stolte C."/>
            <person name="Sykes S.N."/>
            <person name="Thomson T."/>
            <person name="Walk T."/>
            <person name="White J."/>
            <person name="Yandava C."/>
            <person name="Straight P."/>
            <person name="Clardy J."/>
            <person name="Hung D."/>
            <person name="Kolter R."/>
            <person name="Mekalanos J."/>
            <person name="Walker S."/>
            <person name="Walsh C.T."/>
            <person name="Wieland-Brown L.C."/>
            <person name="Haas B."/>
            <person name="Nusbaum C."/>
            <person name="Birren B."/>
        </authorList>
    </citation>
    <scope>NUCLEOTIDE SEQUENCE [LARGE SCALE GENOMIC DNA]</scope>
    <source>
        <strain evidence="3 4">ATCC 53653</strain>
    </source>
</reference>
<proteinExistence type="predicted"/>
<evidence type="ECO:0000259" key="2">
    <source>
        <dbReference type="Pfam" id="PF01261"/>
    </source>
</evidence>
<dbReference type="GO" id="GO:0016853">
    <property type="term" value="F:isomerase activity"/>
    <property type="evidence" value="ECO:0007669"/>
    <property type="project" value="UniProtKB-KW"/>
</dbReference>
<feature type="domain" description="Xylose isomerase-like TIM barrel" evidence="2">
    <location>
        <begin position="21"/>
        <end position="222"/>
    </location>
</feature>
<dbReference type="PANTHER" id="PTHR12110">
    <property type="entry name" value="HYDROXYPYRUVATE ISOMERASE"/>
    <property type="match status" value="1"/>
</dbReference>
<protein>
    <submittedName>
        <fullName evidence="3">Sugar phosphate isomerase/epimerase</fullName>
    </submittedName>
</protein>
<dbReference type="InterPro" id="IPR050312">
    <property type="entry name" value="IolE/XylAMocC-like"/>
</dbReference>
<evidence type="ECO:0000313" key="3">
    <source>
        <dbReference type="EMBL" id="EFL22386.1"/>
    </source>
</evidence>
<dbReference type="HOGENOM" id="CLU_059523_1_0_11"/>
<dbReference type="AlphaFoldDB" id="D9WVK9"/>
<dbReference type="InterPro" id="IPR036237">
    <property type="entry name" value="Xyl_isomerase-like_sf"/>
</dbReference>
<sequence>MLSVQLYSVRDALAENQDRTLARLAEIGFRYVEPFGLGSADKSAADRLVAAKALRRGLDAAGLRVSATHAGLPGDVGSLAEECGEIGADTVFVPHPRMVSGFDEDVFGDPGRLAAFADAVNAAGQTLAGAGLRLGYHNHDFEWATLPDGRSGYDAFWAAADDAILAELDVYWATVAGASPAEVLTRLGARAVSVHLKDGPARRGEPQTPLGTGDVDAPAAVRAAGPGLRWHVAEIDITDHDPFELLAGNAAQLAESGLSRWS</sequence>
<keyword evidence="4" id="KW-1185">Reference proteome</keyword>
<gene>
    <name evidence="3" type="ORF">SSOG_02098</name>
</gene>
<evidence type="ECO:0000256" key="1">
    <source>
        <dbReference type="SAM" id="MobiDB-lite"/>
    </source>
</evidence>
<feature type="region of interest" description="Disordered" evidence="1">
    <location>
        <begin position="198"/>
        <end position="217"/>
    </location>
</feature>
<dbReference type="Pfam" id="PF01261">
    <property type="entry name" value="AP_endonuc_2"/>
    <property type="match status" value="1"/>
</dbReference>
<dbReference type="SUPFAM" id="SSF51658">
    <property type="entry name" value="Xylose isomerase-like"/>
    <property type="match status" value="1"/>
</dbReference>
<keyword evidence="3" id="KW-0413">Isomerase</keyword>
<dbReference type="Gene3D" id="3.20.20.150">
    <property type="entry name" value="Divalent-metal-dependent TIM barrel enzymes"/>
    <property type="match status" value="1"/>
</dbReference>
<name>D9WVK9_9ACTN</name>
<organism evidence="3 4">
    <name type="scientific">Streptomyces himastatinicus ATCC 53653</name>
    <dbReference type="NCBI Taxonomy" id="457427"/>
    <lineage>
        <taxon>Bacteria</taxon>
        <taxon>Bacillati</taxon>
        <taxon>Actinomycetota</taxon>
        <taxon>Actinomycetes</taxon>
        <taxon>Kitasatosporales</taxon>
        <taxon>Streptomycetaceae</taxon>
        <taxon>Streptomyces</taxon>
        <taxon>Streptomyces violaceusniger group</taxon>
    </lineage>
</organism>